<dbReference type="PANTHER" id="PTHR30237">
    <property type="entry name" value="MURAMOYLTETRAPEPTIDE CARBOXYPEPTIDASE"/>
    <property type="match status" value="1"/>
</dbReference>
<dbReference type="SUPFAM" id="SSF52317">
    <property type="entry name" value="Class I glutamine amidotransferase-like"/>
    <property type="match status" value="1"/>
</dbReference>
<dbReference type="Pfam" id="PF02016">
    <property type="entry name" value="Peptidase_S66"/>
    <property type="match status" value="1"/>
</dbReference>
<evidence type="ECO:0000256" key="2">
    <source>
        <dbReference type="ARBA" id="ARBA00022645"/>
    </source>
</evidence>
<dbReference type="Pfam" id="PF17676">
    <property type="entry name" value="Peptidase_S66C"/>
    <property type="match status" value="1"/>
</dbReference>
<dbReference type="GO" id="GO:0006508">
    <property type="term" value="P:proteolysis"/>
    <property type="evidence" value="ECO:0007669"/>
    <property type="project" value="UniProtKB-KW"/>
</dbReference>
<keyword evidence="10" id="KW-1185">Reference proteome</keyword>
<dbReference type="GO" id="GO:0004180">
    <property type="term" value="F:carboxypeptidase activity"/>
    <property type="evidence" value="ECO:0007669"/>
    <property type="project" value="UniProtKB-KW"/>
</dbReference>
<evidence type="ECO:0000256" key="5">
    <source>
        <dbReference type="ARBA" id="ARBA00022825"/>
    </source>
</evidence>
<comment type="similarity">
    <text evidence="1">Belongs to the peptidase S66 family.</text>
</comment>
<comment type="caution">
    <text evidence="9">The sequence shown here is derived from an EMBL/GenBank/DDBJ whole genome shotgun (WGS) entry which is preliminary data.</text>
</comment>
<dbReference type="Gene3D" id="3.50.30.60">
    <property type="entry name" value="LD-carboxypeptidase A C-terminal domain-like"/>
    <property type="match status" value="1"/>
</dbReference>
<keyword evidence="4" id="KW-0378">Hydrolase</keyword>
<evidence type="ECO:0000256" key="4">
    <source>
        <dbReference type="ARBA" id="ARBA00022801"/>
    </source>
</evidence>
<dbReference type="CDD" id="cd07025">
    <property type="entry name" value="Peptidase_S66"/>
    <property type="match status" value="1"/>
</dbReference>
<evidence type="ECO:0000256" key="6">
    <source>
        <dbReference type="PIRSR" id="PIRSR028757-1"/>
    </source>
</evidence>
<dbReference type="EMBL" id="JAIRBB010000001">
    <property type="protein sequence ID" value="MCG2430082.1"/>
    <property type="molecule type" value="Genomic_DNA"/>
</dbReference>
<evidence type="ECO:0000259" key="8">
    <source>
        <dbReference type="Pfam" id="PF17676"/>
    </source>
</evidence>
<keyword evidence="3" id="KW-0645">Protease</keyword>
<keyword evidence="5" id="KW-0720">Serine protease</keyword>
<protein>
    <submittedName>
        <fullName evidence="9">LD-carboxypeptidase</fullName>
    </submittedName>
</protein>
<dbReference type="PIRSF" id="PIRSF028757">
    <property type="entry name" value="LD-carboxypeptidase"/>
    <property type="match status" value="1"/>
</dbReference>
<keyword evidence="2" id="KW-0121">Carboxypeptidase</keyword>
<evidence type="ECO:0000313" key="9">
    <source>
        <dbReference type="EMBL" id="MCG2430082.1"/>
    </source>
</evidence>
<feature type="active site" description="Nucleophile" evidence="6">
    <location>
        <position position="109"/>
    </location>
</feature>
<name>A0A9X1R189_9FLAO</name>
<feature type="active site" description="Charge relay system" evidence="6">
    <location>
        <position position="208"/>
    </location>
</feature>
<dbReference type="InterPro" id="IPR003507">
    <property type="entry name" value="S66_fam"/>
</dbReference>
<dbReference type="AlphaFoldDB" id="A0A9X1R189"/>
<dbReference type="PANTHER" id="PTHR30237:SF2">
    <property type="entry name" value="MUREIN TETRAPEPTIDE CARBOXYPEPTIDASE"/>
    <property type="match status" value="1"/>
</dbReference>
<organism evidence="9 10">
    <name type="scientific">Aequorivita xiaoshiensis</name>
    <dbReference type="NCBI Taxonomy" id="2874476"/>
    <lineage>
        <taxon>Bacteria</taxon>
        <taxon>Pseudomonadati</taxon>
        <taxon>Bacteroidota</taxon>
        <taxon>Flavobacteriia</taxon>
        <taxon>Flavobacteriales</taxon>
        <taxon>Flavobacteriaceae</taxon>
        <taxon>Aequorivita</taxon>
    </lineage>
</organism>
<feature type="domain" description="LD-carboxypeptidase N-terminal" evidence="7">
    <location>
        <begin position="13"/>
        <end position="128"/>
    </location>
</feature>
<dbReference type="InterPro" id="IPR027461">
    <property type="entry name" value="Carboxypeptidase_A_C_sf"/>
</dbReference>
<sequence>MITPNTLQKGDTIAIVSTARKLKKKELQPALKILESWGLKAVLGKTIGAEENQFAGNEKLRAEDFQQMLDNPYIKAIWCARGGYGTVKMIDMLDFSAFQKNPKWIIGYSDVTVLHSYIHNLGIETLHAQMCLDIENKTEAARESIRKVLFEQEYSIAFNVNTYNKTFQQKQQLSSIQGKIVGGNLSVLYSLCGSNSAINTDGKILFIEDLDEYLYHIDRMMMNLKRNGMLANLKALIIGGMTDMHDNAIPFGKNAEEIILEAVKDYNFPVYFNFPAGHIKDNQAMIFGREVKLNSENDKVILNF</sequence>
<dbReference type="RefSeq" id="WP_237606813.1">
    <property type="nucleotide sequence ID" value="NZ_JAIRBB010000001.1"/>
</dbReference>
<gene>
    <name evidence="9" type="ORF">K8344_03035</name>
</gene>
<feature type="active site" description="Charge relay system" evidence="6">
    <location>
        <position position="278"/>
    </location>
</feature>
<dbReference type="GO" id="GO:0008236">
    <property type="term" value="F:serine-type peptidase activity"/>
    <property type="evidence" value="ECO:0007669"/>
    <property type="project" value="UniProtKB-KW"/>
</dbReference>
<accession>A0A9X1R189</accession>
<dbReference type="SUPFAM" id="SSF141986">
    <property type="entry name" value="LD-carboxypeptidase A C-terminal domain-like"/>
    <property type="match status" value="1"/>
</dbReference>
<dbReference type="InterPro" id="IPR027478">
    <property type="entry name" value="LdcA_N"/>
</dbReference>
<evidence type="ECO:0000256" key="1">
    <source>
        <dbReference type="ARBA" id="ARBA00010233"/>
    </source>
</evidence>
<dbReference type="InterPro" id="IPR029062">
    <property type="entry name" value="Class_I_gatase-like"/>
</dbReference>
<proteinExistence type="inferred from homology"/>
<dbReference type="InterPro" id="IPR040921">
    <property type="entry name" value="Peptidase_S66C"/>
</dbReference>
<evidence type="ECO:0000259" key="7">
    <source>
        <dbReference type="Pfam" id="PF02016"/>
    </source>
</evidence>
<dbReference type="InterPro" id="IPR040449">
    <property type="entry name" value="Peptidase_S66_N"/>
</dbReference>
<dbReference type="Gene3D" id="3.40.50.10740">
    <property type="entry name" value="Class I glutamine amidotransferase-like"/>
    <property type="match status" value="1"/>
</dbReference>
<evidence type="ECO:0000313" key="10">
    <source>
        <dbReference type="Proteomes" id="UP001139462"/>
    </source>
</evidence>
<dbReference type="Proteomes" id="UP001139462">
    <property type="component" value="Unassembled WGS sequence"/>
</dbReference>
<evidence type="ECO:0000256" key="3">
    <source>
        <dbReference type="ARBA" id="ARBA00022670"/>
    </source>
</evidence>
<feature type="domain" description="LD-carboxypeptidase C-terminal" evidence="8">
    <location>
        <begin position="177"/>
        <end position="293"/>
    </location>
</feature>
<reference evidence="9" key="1">
    <citation type="submission" date="2021-09" db="EMBL/GenBank/DDBJ databases">
        <title>Genome of Aequorivita sp. strain F64183.</title>
        <authorList>
            <person name="Wang Y."/>
        </authorList>
    </citation>
    <scope>NUCLEOTIDE SEQUENCE</scope>
    <source>
        <strain evidence="9">F64183</strain>
    </source>
</reference>